<accession>A0A0N5AED3</accession>
<proteinExistence type="predicted"/>
<name>A0A0N5AED3_9BILA</name>
<dbReference type="Proteomes" id="UP000046393">
    <property type="component" value="Unplaced"/>
</dbReference>
<sequence>MQRGLMISLFQANTNNSLSLVAADPVPRPGSTQTKIDVNAEPPWDPDPLIVPFYTQGLFERIGRIFQPFFNILSTDLYQKASSFSLCLSISSEALSRCTTLLELQSFLVRFRRPP</sequence>
<evidence type="ECO:0000313" key="1">
    <source>
        <dbReference type="Proteomes" id="UP000046393"/>
    </source>
</evidence>
<keyword evidence="1" id="KW-1185">Reference proteome</keyword>
<dbReference type="AlphaFoldDB" id="A0A0N5AED3"/>
<organism evidence="1 2">
    <name type="scientific">Syphacia muris</name>
    <dbReference type="NCBI Taxonomy" id="451379"/>
    <lineage>
        <taxon>Eukaryota</taxon>
        <taxon>Metazoa</taxon>
        <taxon>Ecdysozoa</taxon>
        <taxon>Nematoda</taxon>
        <taxon>Chromadorea</taxon>
        <taxon>Rhabditida</taxon>
        <taxon>Spirurina</taxon>
        <taxon>Oxyuridomorpha</taxon>
        <taxon>Oxyuroidea</taxon>
        <taxon>Oxyuridae</taxon>
        <taxon>Syphacia</taxon>
    </lineage>
</organism>
<evidence type="ECO:0000313" key="2">
    <source>
        <dbReference type="WBParaSite" id="SMUV_0000258301-mRNA-1"/>
    </source>
</evidence>
<dbReference type="WBParaSite" id="SMUV_0000258301-mRNA-1">
    <property type="protein sequence ID" value="SMUV_0000258301-mRNA-1"/>
    <property type="gene ID" value="SMUV_0000258301"/>
</dbReference>
<protein>
    <submittedName>
        <fullName evidence="2">Uncharacterized protein</fullName>
    </submittedName>
</protein>
<reference evidence="2" key="1">
    <citation type="submission" date="2017-02" db="UniProtKB">
        <authorList>
            <consortium name="WormBaseParasite"/>
        </authorList>
    </citation>
    <scope>IDENTIFICATION</scope>
</reference>